<dbReference type="InParanoid" id="A0A194WSV9"/>
<evidence type="ECO:0000313" key="2">
    <source>
        <dbReference type="Proteomes" id="UP000070700"/>
    </source>
</evidence>
<dbReference type="Proteomes" id="UP000070700">
    <property type="component" value="Unassembled WGS sequence"/>
</dbReference>
<reference evidence="1 2" key="1">
    <citation type="submission" date="2015-10" db="EMBL/GenBank/DDBJ databases">
        <title>Full genome of DAOMC 229536 Phialocephala scopiformis, a fungal endophyte of spruce producing the potent anti-insectan compound rugulosin.</title>
        <authorList>
            <consortium name="DOE Joint Genome Institute"/>
            <person name="Walker A.K."/>
            <person name="Frasz S.L."/>
            <person name="Seifert K.A."/>
            <person name="Miller J.D."/>
            <person name="Mondo S.J."/>
            <person name="Labutti K."/>
            <person name="Lipzen A."/>
            <person name="Dockter R."/>
            <person name="Kennedy M."/>
            <person name="Grigoriev I.V."/>
            <person name="Spatafora J.W."/>
        </authorList>
    </citation>
    <scope>NUCLEOTIDE SEQUENCE [LARGE SCALE GENOMIC DNA]</scope>
    <source>
        <strain evidence="1 2">CBS 120377</strain>
    </source>
</reference>
<protein>
    <submittedName>
        <fullName evidence="1">Uncharacterized protein</fullName>
    </submittedName>
</protein>
<proteinExistence type="predicted"/>
<keyword evidence="2" id="KW-1185">Reference proteome</keyword>
<gene>
    <name evidence="1" type="ORF">LY89DRAFT_250300</name>
</gene>
<dbReference type="GeneID" id="28815916"/>
<organism evidence="1 2">
    <name type="scientific">Mollisia scopiformis</name>
    <name type="common">Conifer needle endophyte fungus</name>
    <name type="synonym">Phialocephala scopiformis</name>
    <dbReference type="NCBI Taxonomy" id="149040"/>
    <lineage>
        <taxon>Eukaryota</taxon>
        <taxon>Fungi</taxon>
        <taxon>Dikarya</taxon>
        <taxon>Ascomycota</taxon>
        <taxon>Pezizomycotina</taxon>
        <taxon>Leotiomycetes</taxon>
        <taxon>Helotiales</taxon>
        <taxon>Mollisiaceae</taxon>
        <taxon>Mollisia</taxon>
    </lineage>
</organism>
<dbReference type="EMBL" id="KQ947428">
    <property type="protein sequence ID" value="KUJ10764.1"/>
    <property type="molecule type" value="Genomic_DNA"/>
</dbReference>
<accession>A0A194WSV9</accession>
<name>A0A194WSV9_MOLSC</name>
<sequence>MWYLSHPLHLALVSRCQYFQLPKTRCHREQKKTWPRVLVSTAVFFSSYYDYFAHMVRQVFGAAIFRRLQATYLQGCYRTAAFRFR</sequence>
<dbReference type="RefSeq" id="XP_018065119.1">
    <property type="nucleotide sequence ID" value="XM_018206190.1"/>
</dbReference>
<dbReference type="KEGG" id="psco:LY89DRAFT_250300"/>
<dbReference type="AlphaFoldDB" id="A0A194WSV9"/>
<evidence type="ECO:0000313" key="1">
    <source>
        <dbReference type="EMBL" id="KUJ10764.1"/>
    </source>
</evidence>